<sequence>MKISPALCLASLIIMLPVVTNAQVDSASRQPNIVFIFADDLGIGDTGVYGSTIIDTPNIDALAASGVRFTQGYVSHPVCSPSRAGLLTGRYQQRHGWEFNPAGRDTDNGIALDQVTIADELGERGYATGMIGKWHLGQQEQYHPMSRGFDEYFGVLAGGSQFFETLPEGGAYAGTRGAPVNRSAYNAVYRGRERVQVDEYLTDVFTEEAVSFIDRHANDPFFLYLSHTTPHTPLQATKPYLDRYGHVQDMATRVYAAMVSSLDDSVGKVVEKLKEIGQYENTLIAFLSDNGCAGYIDNACSNLNFAGFKRYHQEGGIRIPFLLSWPNELPNNKLYDKPVISLDLMSTFTAAAGDRVETEDSVNLLPYIKGERSDDPHEFLFWRAGPTQAIRDQRWKLIKYKLTDFTEADLNDTGRLDPPAGGWATGTPLGLITLLYDLQNDPQESNNVAGQHPDIVQRLEAEHARWNDELPPPDETILPAIRSTLTDVDGKTVQLIF</sequence>
<name>A0A2A5WBD5_9GAMM</name>
<evidence type="ECO:0000256" key="2">
    <source>
        <dbReference type="ARBA" id="ARBA00022723"/>
    </source>
</evidence>
<dbReference type="InterPro" id="IPR017850">
    <property type="entry name" value="Alkaline_phosphatase_core_sf"/>
</dbReference>
<dbReference type="Gene3D" id="3.40.720.10">
    <property type="entry name" value="Alkaline Phosphatase, subunit A"/>
    <property type="match status" value="1"/>
</dbReference>
<evidence type="ECO:0000256" key="5">
    <source>
        <dbReference type="SAM" id="SignalP"/>
    </source>
</evidence>
<feature type="signal peptide" evidence="5">
    <location>
        <begin position="1"/>
        <end position="22"/>
    </location>
</feature>
<feature type="chain" id="PRO_5013354696" evidence="5">
    <location>
        <begin position="23"/>
        <end position="497"/>
    </location>
</feature>
<evidence type="ECO:0000256" key="1">
    <source>
        <dbReference type="ARBA" id="ARBA00008779"/>
    </source>
</evidence>
<dbReference type="Pfam" id="PF00884">
    <property type="entry name" value="Sulfatase"/>
    <property type="match status" value="1"/>
</dbReference>
<comment type="similarity">
    <text evidence="1">Belongs to the sulfatase family.</text>
</comment>
<dbReference type="Gene3D" id="3.30.1120.10">
    <property type="match status" value="1"/>
</dbReference>
<evidence type="ECO:0000256" key="3">
    <source>
        <dbReference type="ARBA" id="ARBA00022801"/>
    </source>
</evidence>
<organism evidence="7 8">
    <name type="scientific">OM182 bacterium MED-G28</name>
    <dbReference type="NCBI Taxonomy" id="1986256"/>
    <lineage>
        <taxon>Bacteria</taxon>
        <taxon>Pseudomonadati</taxon>
        <taxon>Pseudomonadota</taxon>
        <taxon>Gammaproteobacteria</taxon>
        <taxon>OMG group</taxon>
        <taxon>OM182 clade</taxon>
    </lineage>
</organism>
<evidence type="ECO:0000256" key="4">
    <source>
        <dbReference type="ARBA" id="ARBA00022837"/>
    </source>
</evidence>
<dbReference type="AlphaFoldDB" id="A0A2A5WBD5"/>
<dbReference type="GO" id="GO:0004065">
    <property type="term" value="F:arylsulfatase activity"/>
    <property type="evidence" value="ECO:0007669"/>
    <property type="project" value="TreeGrafter"/>
</dbReference>
<accession>A0A2A5WBD5</accession>
<gene>
    <name evidence="7" type="ORF">CNF02_08445</name>
</gene>
<comment type="caution">
    <text evidence="7">The sequence shown here is derived from an EMBL/GenBank/DDBJ whole genome shotgun (WGS) entry which is preliminary data.</text>
</comment>
<evidence type="ECO:0000313" key="8">
    <source>
        <dbReference type="Proteomes" id="UP000219329"/>
    </source>
</evidence>
<keyword evidence="3" id="KW-0378">Hydrolase</keyword>
<keyword evidence="5" id="KW-0732">Signal</keyword>
<dbReference type="GO" id="GO:0046872">
    <property type="term" value="F:metal ion binding"/>
    <property type="evidence" value="ECO:0007669"/>
    <property type="project" value="UniProtKB-KW"/>
</dbReference>
<reference evidence="7 8" key="1">
    <citation type="submission" date="2017-08" db="EMBL/GenBank/DDBJ databases">
        <title>Fine stratification of microbial communities through a metagenomic profile of the photic zone.</title>
        <authorList>
            <person name="Haro-Moreno J.M."/>
            <person name="Lopez-Perez M."/>
            <person name="De La Torre J."/>
            <person name="Picazo A."/>
            <person name="Camacho A."/>
            <person name="Rodriguez-Valera F."/>
        </authorList>
    </citation>
    <scope>NUCLEOTIDE SEQUENCE [LARGE SCALE GENOMIC DNA]</scope>
    <source>
        <strain evidence="7">MED-G28</strain>
    </source>
</reference>
<dbReference type="PROSITE" id="PS00149">
    <property type="entry name" value="SULFATASE_2"/>
    <property type="match status" value="1"/>
</dbReference>
<dbReference type="PANTHER" id="PTHR42693">
    <property type="entry name" value="ARYLSULFATASE FAMILY MEMBER"/>
    <property type="match status" value="1"/>
</dbReference>
<keyword evidence="4" id="KW-0106">Calcium</keyword>
<dbReference type="InterPro" id="IPR050738">
    <property type="entry name" value="Sulfatase"/>
</dbReference>
<evidence type="ECO:0000259" key="6">
    <source>
        <dbReference type="Pfam" id="PF00884"/>
    </source>
</evidence>
<feature type="domain" description="Sulfatase N-terminal" evidence="6">
    <location>
        <begin position="31"/>
        <end position="353"/>
    </location>
</feature>
<proteinExistence type="inferred from homology"/>
<keyword evidence="2" id="KW-0479">Metal-binding</keyword>
<dbReference type="Proteomes" id="UP000219329">
    <property type="component" value="Unassembled WGS sequence"/>
</dbReference>
<dbReference type="SUPFAM" id="SSF53649">
    <property type="entry name" value="Alkaline phosphatase-like"/>
    <property type="match status" value="1"/>
</dbReference>
<dbReference type="EMBL" id="NTJZ01000008">
    <property type="protein sequence ID" value="PDH33466.1"/>
    <property type="molecule type" value="Genomic_DNA"/>
</dbReference>
<protein>
    <submittedName>
        <fullName evidence="7">Sulfatase</fullName>
    </submittedName>
</protein>
<dbReference type="InterPro" id="IPR000917">
    <property type="entry name" value="Sulfatase_N"/>
</dbReference>
<dbReference type="InterPro" id="IPR024607">
    <property type="entry name" value="Sulfatase_CS"/>
</dbReference>
<dbReference type="PROSITE" id="PS00523">
    <property type="entry name" value="SULFATASE_1"/>
    <property type="match status" value="1"/>
</dbReference>
<dbReference type="PANTHER" id="PTHR42693:SF53">
    <property type="entry name" value="ENDO-4-O-SULFATASE"/>
    <property type="match status" value="1"/>
</dbReference>
<evidence type="ECO:0000313" key="7">
    <source>
        <dbReference type="EMBL" id="PDH33466.1"/>
    </source>
</evidence>